<reference evidence="1" key="1">
    <citation type="submission" date="2025-08" db="UniProtKB">
        <authorList>
            <consortium name="Ensembl"/>
        </authorList>
    </citation>
    <scope>IDENTIFICATION</scope>
</reference>
<organism evidence="1 2">
    <name type="scientific">Mandrillus leucophaeus</name>
    <name type="common">Drill</name>
    <name type="synonym">Papio leucophaeus</name>
    <dbReference type="NCBI Taxonomy" id="9568"/>
    <lineage>
        <taxon>Eukaryota</taxon>
        <taxon>Metazoa</taxon>
        <taxon>Chordata</taxon>
        <taxon>Craniata</taxon>
        <taxon>Vertebrata</taxon>
        <taxon>Euteleostomi</taxon>
        <taxon>Mammalia</taxon>
        <taxon>Eutheria</taxon>
        <taxon>Euarchontoglires</taxon>
        <taxon>Primates</taxon>
        <taxon>Haplorrhini</taxon>
        <taxon>Catarrhini</taxon>
        <taxon>Cercopithecidae</taxon>
        <taxon>Cercopithecinae</taxon>
        <taxon>Mandrillus</taxon>
    </lineage>
</organism>
<name>A0A2K5XRQ8_MANLE</name>
<keyword evidence="2" id="KW-1185">Reference proteome</keyword>
<reference evidence="1" key="2">
    <citation type="submission" date="2025-09" db="UniProtKB">
        <authorList>
            <consortium name="Ensembl"/>
        </authorList>
    </citation>
    <scope>IDENTIFICATION</scope>
</reference>
<protein>
    <submittedName>
        <fullName evidence="1">Uncharacterized protein</fullName>
    </submittedName>
</protein>
<sequence>MSSSLTSTQGGPMAGLFNFLIHENDLVQLFPPPKVFSASVPSFGPHNKSCEVTETSVVRHIFVMSKLRLGDSMSCSESLKCIDKPRLPSSTPGPGFYLGVIGMHLTDTAANLLCAKHSTNGCEKKKS</sequence>
<dbReference type="AlphaFoldDB" id="A0A2K5XRQ8"/>
<proteinExistence type="predicted"/>
<dbReference type="Proteomes" id="UP000233140">
    <property type="component" value="Unassembled WGS sequence"/>
</dbReference>
<evidence type="ECO:0000313" key="2">
    <source>
        <dbReference type="Proteomes" id="UP000233140"/>
    </source>
</evidence>
<evidence type="ECO:0000313" key="1">
    <source>
        <dbReference type="Ensembl" id="ENSMLEP00000006009.1"/>
    </source>
</evidence>
<dbReference type="GeneTree" id="ENSGT00910000147512"/>
<dbReference type="OMA" id="HIFVMSK"/>
<dbReference type="Ensembl" id="ENSMLET00000028153.1">
    <property type="protein sequence ID" value="ENSMLEP00000006009.1"/>
    <property type="gene ID" value="ENSMLEG00000025710.1"/>
</dbReference>
<accession>A0A2K5XRQ8</accession>